<feature type="domain" description="Predicted membrane protein YciQ-like C-terminal" evidence="5">
    <location>
        <begin position="277"/>
        <end position="452"/>
    </location>
</feature>
<feature type="transmembrane region" description="Helical" evidence="2">
    <location>
        <begin position="240"/>
        <end position="258"/>
    </location>
</feature>
<evidence type="ECO:0000256" key="2">
    <source>
        <dbReference type="SAM" id="Phobius"/>
    </source>
</evidence>
<gene>
    <name evidence="6" type="ORF">N0B48_12545</name>
</gene>
<evidence type="ECO:0000259" key="5">
    <source>
        <dbReference type="Pfam" id="PF20990"/>
    </source>
</evidence>
<evidence type="ECO:0000313" key="6">
    <source>
        <dbReference type="EMBL" id="MCT2562717.1"/>
    </source>
</evidence>
<feature type="chain" id="PRO_5045996092" evidence="3">
    <location>
        <begin position="19"/>
        <end position="641"/>
    </location>
</feature>
<feature type="region of interest" description="Disordered" evidence="1">
    <location>
        <begin position="608"/>
        <end position="641"/>
    </location>
</feature>
<comment type="caution">
    <text evidence="6">The sequence shown here is derived from an EMBL/GenBank/DDBJ whole genome shotgun (WGS) entry which is preliminary data.</text>
</comment>
<dbReference type="EMBL" id="JAOAMU010000003">
    <property type="protein sequence ID" value="MCT2562717.1"/>
    <property type="molecule type" value="Genomic_DNA"/>
</dbReference>
<feature type="domain" description="Predicted membrane protein YciQ-like C-terminal" evidence="5">
    <location>
        <begin position="456"/>
        <end position="571"/>
    </location>
</feature>
<keyword evidence="3" id="KW-0732">Signal</keyword>
<accession>A0ABT2IV82</accession>
<feature type="transmembrane region" description="Helical" evidence="2">
    <location>
        <begin position="430"/>
        <end position="451"/>
    </location>
</feature>
<sequence length="641" mass="71424">MKKWLLLFFLQFFFIAFAQNELARADQLSIIGPEKIISFHSDIEVDKNSGITVTENIKVYSLGNNIKRGIFRALPLSRNLNNKTQRVRYDIISVKKNGIDENYHEETGDGYLKIYAGNKDIILDPGTYNYEIKYKTENQIGFFPKYDEFYWNVNGTYWDFDVDSISAKVTLPEGAGIIQNSCYTGEYGSNSQNCTVKVLSDQSIEWNASGLKANEGLTVAVGFKKGIMVPPPPPTFSEKYGILIGACIIFLGLLLYLYSTWRKYGVDPETPTVYPQFNVPENLSPASLGYINSESFKNKYLTAGVVNLAIKGYVKIIEGEDSGLLGFFNTKTFTLQKLKPADESLSKEEINLMNSLFSQYEDSIKFDGKYNSKIETAVLNFKETLKFQHEDFLNEGNNTKKLVLPWLMITLVYGLGLLVSFKILPEAERVFAGVLLYIILFIAFLLIAFLAKKLSWKLLFLVPIPLSIALGIGGIISQEGTGAESINFSVCYIFLTLGFSVMVLYQYLIKQPSKEKLRKKSLIDGFKMYMGAAENEQLKFHNPPQMTPQVFETLLPFAMVMGVDQIWGQKFDDLLKRTSAEYNNTWYYGGVMNHYAFGNTLNSSLTQSIQSASTKPSSSSSGSGGGGFSGGGGGGGGGGGW</sequence>
<keyword evidence="7" id="KW-1185">Reference proteome</keyword>
<protein>
    <submittedName>
        <fullName evidence="6">DUF2207 domain-containing protein</fullName>
    </submittedName>
</protein>
<feature type="transmembrane region" description="Helical" evidence="2">
    <location>
        <begin position="402"/>
        <end position="424"/>
    </location>
</feature>
<feature type="transmembrane region" description="Helical" evidence="2">
    <location>
        <begin position="458"/>
        <end position="477"/>
    </location>
</feature>
<name>A0ABT2IV82_9FLAO</name>
<evidence type="ECO:0000259" key="4">
    <source>
        <dbReference type="Pfam" id="PF09972"/>
    </source>
</evidence>
<feature type="signal peptide" evidence="3">
    <location>
        <begin position="1"/>
        <end position="18"/>
    </location>
</feature>
<evidence type="ECO:0000256" key="3">
    <source>
        <dbReference type="SAM" id="SignalP"/>
    </source>
</evidence>
<dbReference type="InterPro" id="IPR048389">
    <property type="entry name" value="YciQ-like_C"/>
</dbReference>
<feature type="compositionally biased region" description="Gly residues" evidence="1">
    <location>
        <begin position="622"/>
        <end position="641"/>
    </location>
</feature>
<keyword evidence="2" id="KW-0812">Transmembrane</keyword>
<dbReference type="InterPro" id="IPR018702">
    <property type="entry name" value="DUF2207"/>
</dbReference>
<keyword evidence="2" id="KW-1133">Transmembrane helix</keyword>
<evidence type="ECO:0000313" key="7">
    <source>
        <dbReference type="Proteomes" id="UP001525566"/>
    </source>
</evidence>
<evidence type="ECO:0000256" key="1">
    <source>
        <dbReference type="SAM" id="MobiDB-lite"/>
    </source>
</evidence>
<organism evidence="6 7">
    <name type="scientific">Chryseobacterium herbae</name>
    <dbReference type="NCBI Taxonomy" id="2976476"/>
    <lineage>
        <taxon>Bacteria</taxon>
        <taxon>Pseudomonadati</taxon>
        <taxon>Bacteroidota</taxon>
        <taxon>Flavobacteriia</taxon>
        <taxon>Flavobacteriales</taxon>
        <taxon>Weeksellaceae</taxon>
        <taxon>Chryseobacterium group</taxon>
        <taxon>Chryseobacterium</taxon>
    </lineage>
</organism>
<feature type="domain" description="DUF2207" evidence="4">
    <location>
        <begin position="36"/>
        <end position="223"/>
    </location>
</feature>
<feature type="transmembrane region" description="Helical" evidence="2">
    <location>
        <begin position="489"/>
        <end position="509"/>
    </location>
</feature>
<dbReference type="Pfam" id="PF09972">
    <property type="entry name" value="DUF2207"/>
    <property type="match status" value="1"/>
</dbReference>
<keyword evidence="2" id="KW-0472">Membrane</keyword>
<proteinExistence type="predicted"/>
<dbReference type="RefSeq" id="WP_259839132.1">
    <property type="nucleotide sequence ID" value="NZ_JAOAMU010000003.1"/>
</dbReference>
<dbReference type="Proteomes" id="UP001525566">
    <property type="component" value="Unassembled WGS sequence"/>
</dbReference>
<dbReference type="Pfam" id="PF20990">
    <property type="entry name" value="DUF2207_C"/>
    <property type="match status" value="2"/>
</dbReference>
<reference evidence="6 7" key="1">
    <citation type="submission" date="2022-09" db="EMBL/GenBank/DDBJ databases">
        <title>Chryseobacterium oleae sp.nov., isolated from the inter-root soil of Pyrola calliantha H. Andr. in Tibet.</title>
        <authorList>
            <person name="Li Z."/>
        </authorList>
    </citation>
    <scope>NUCLEOTIDE SEQUENCE [LARGE SCALE GENOMIC DNA]</scope>
    <source>
        <strain evidence="7">pc1-10</strain>
    </source>
</reference>